<feature type="transmembrane region" description="Helical" evidence="2">
    <location>
        <begin position="6"/>
        <end position="23"/>
    </location>
</feature>
<name>A0A4U5NGL3_STECR</name>
<feature type="compositionally biased region" description="Basic residues" evidence="1">
    <location>
        <begin position="37"/>
        <end position="51"/>
    </location>
</feature>
<keyword evidence="4" id="KW-1185">Reference proteome</keyword>
<evidence type="ECO:0000313" key="3">
    <source>
        <dbReference type="EMBL" id="TKR81852.1"/>
    </source>
</evidence>
<evidence type="ECO:0000256" key="1">
    <source>
        <dbReference type="SAM" id="MobiDB-lite"/>
    </source>
</evidence>
<organism evidence="3 4">
    <name type="scientific">Steinernema carpocapsae</name>
    <name type="common">Entomopathogenic nematode</name>
    <dbReference type="NCBI Taxonomy" id="34508"/>
    <lineage>
        <taxon>Eukaryota</taxon>
        <taxon>Metazoa</taxon>
        <taxon>Ecdysozoa</taxon>
        <taxon>Nematoda</taxon>
        <taxon>Chromadorea</taxon>
        <taxon>Rhabditida</taxon>
        <taxon>Tylenchina</taxon>
        <taxon>Panagrolaimomorpha</taxon>
        <taxon>Strongyloidoidea</taxon>
        <taxon>Steinernematidae</taxon>
        <taxon>Steinernema</taxon>
    </lineage>
</organism>
<comment type="caution">
    <text evidence="3">The sequence shown here is derived from an EMBL/GenBank/DDBJ whole genome shotgun (WGS) entry which is preliminary data.</text>
</comment>
<gene>
    <name evidence="3" type="ORF">L596_015658</name>
</gene>
<keyword evidence="2" id="KW-1133">Transmembrane helix</keyword>
<sequence>MASPGLLALVAIVIGLVTYFRYIKRYDVHSFQQYRPARSKKHRARKQKRPSLKSPSKAAEPPSSSSSCSSGTSTVPTTRSSPKQVKSDAQGAKETTASTRSAISDSFSASARSALLEPNSIRDEIPGSLGSSRSMCDCGSDTNISDDRFEIVRTLDAVALMNPTTCTPIDYEEYKPESEGLLALIDQQTPSGLCEDAQKPHPLHDNMEHLEPFKPILHAIMYAQTHAKMIHELDCNYSFIESS</sequence>
<feature type="compositionally biased region" description="Polar residues" evidence="1">
    <location>
        <begin position="93"/>
        <end position="104"/>
    </location>
</feature>
<evidence type="ECO:0000313" key="4">
    <source>
        <dbReference type="Proteomes" id="UP000298663"/>
    </source>
</evidence>
<dbReference type="AlphaFoldDB" id="A0A4U5NGL3"/>
<keyword evidence="2" id="KW-0472">Membrane</keyword>
<dbReference type="Proteomes" id="UP000298663">
    <property type="component" value="Unassembled WGS sequence"/>
</dbReference>
<protein>
    <submittedName>
        <fullName evidence="3">Uncharacterized protein</fullName>
    </submittedName>
</protein>
<dbReference type="EMBL" id="AZBU02000004">
    <property type="protein sequence ID" value="TKR81852.1"/>
    <property type="molecule type" value="Genomic_DNA"/>
</dbReference>
<feature type="region of interest" description="Disordered" evidence="1">
    <location>
        <begin position="34"/>
        <end position="104"/>
    </location>
</feature>
<reference evidence="3 4" key="1">
    <citation type="journal article" date="2015" name="Genome Biol.">
        <title>Comparative genomics of Steinernema reveals deeply conserved gene regulatory networks.</title>
        <authorList>
            <person name="Dillman A.R."/>
            <person name="Macchietto M."/>
            <person name="Porter C.F."/>
            <person name="Rogers A."/>
            <person name="Williams B."/>
            <person name="Antoshechkin I."/>
            <person name="Lee M.M."/>
            <person name="Goodwin Z."/>
            <person name="Lu X."/>
            <person name="Lewis E.E."/>
            <person name="Goodrich-Blair H."/>
            <person name="Stock S.P."/>
            <person name="Adams B.J."/>
            <person name="Sternberg P.W."/>
            <person name="Mortazavi A."/>
        </authorList>
    </citation>
    <scope>NUCLEOTIDE SEQUENCE [LARGE SCALE GENOMIC DNA]</scope>
    <source>
        <strain evidence="3 4">ALL</strain>
    </source>
</reference>
<keyword evidence="2" id="KW-0812">Transmembrane</keyword>
<evidence type="ECO:0000256" key="2">
    <source>
        <dbReference type="SAM" id="Phobius"/>
    </source>
</evidence>
<feature type="compositionally biased region" description="Low complexity" evidence="1">
    <location>
        <begin position="52"/>
        <end position="78"/>
    </location>
</feature>
<proteinExistence type="predicted"/>
<reference evidence="3 4" key="2">
    <citation type="journal article" date="2019" name="G3 (Bethesda)">
        <title>Hybrid Assembly of the Genome of the Entomopathogenic Nematode Steinernema carpocapsae Identifies the X-Chromosome.</title>
        <authorList>
            <person name="Serra L."/>
            <person name="Macchietto M."/>
            <person name="Macias-Munoz A."/>
            <person name="McGill C.J."/>
            <person name="Rodriguez I.M."/>
            <person name="Rodriguez B."/>
            <person name="Murad R."/>
            <person name="Mortazavi A."/>
        </authorList>
    </citation>
    <scope>NUCLEOTIDE SEQUENCE [LARGE SCALE GENOMIC DNA]</scope>
    <source>
        <strain evidence="3 4">ALL</strain>
    </source>
</reference>
<accession>A0A4U5NGL3</accession>